<accession>A0A5C3KII4</accession>
<organism evidence="1 2">
    <name type="scientific">Coprinopsis marcescibilis</name>
    <name type="common">Agaric fungus</name>
    <name type="synonym">Psathyrella marcescibilis</name>
    <dbReference type="NCBI Taxonomy" id="230819"/>
    <lineage>
        <taxon>Eukaryota</taxon>
        <taxon>Fungi</taxon>
        <taxon>Dikarya</taxon>
        <taxon>Basidiomycota</taxon>
        <taxon>Agaricomycotina</taxon>
        <taxon>Agaricomycetes</taxon>
        <taxon>Agaricomycetidae</taxon>
        <taxon>Agaricales</taxon>
        <taxon>Agaricineae</taxon>
        <taxon>Psathyrellaceae</taxon>
        <taxon>Coprinopsis</taxon>
    </lineage>
</organism>
<keyword evidence="2" id="KW-1185">Reference proteome</keyword>
<proteinExistence type="predicted"/>
<dbReference type="Proteomes" id="UP000307440">
    <property type="component" value="Unassembled WGS sequence"/>
</dbReference>
<dbReference type="OrthoDB" id="2935230at2759"/>
<evidence type="ECO:0008006" key="3">
    <source>
        <dbReference type="Google" id="ProtNLM"/>
    </source>
</evidence>
<name>A0A5C3KII4_COPMA</name>
<gene>
    <name evidence="1" type="ORF">FA15DRAFT_167219</name>
</gene>
<dbReference type="AlphaFoldDB" id="A0A5C3KII4"/>
<evidence type="ECO:0000313" key="1">
    <source>
        <dbReference type="EMBL" id="TFK19633.1"/>
    </source>
</evidence>
<evidence type="ECO:0000313" key="2">
    <source>
        <dbReference type="Proteomes" id="UP000307440"/>
    </source>
</evidence>
<sequence length="284" mass="32476">MQNCDVRVSFCSLPPEIIIEISLLGSAFSQKSYRSILLTSRMMHRLARLSCIQAVPIRIGAFALRSFQNLLERYPELAPQVRHLWITGTSERVANIVTACVNLVTLACSSYVFVSTVSAYAEARPEDGAMLPGEIRHRLIRELTLFDNWDCWSYLAQANGGTGLQICRNITHLRVHDNLAPDFPTSEFRSLTHFSSSSRPLGMTFPHEIQILQSLERLTSIVNCTYFWKLQPPDERTELTRKHDKRLRFIYFGGLEPSEFELWCGRTRGGGCIWTKMPELRMLC</sequence>
<protein>
    <recommendedName>
        <fullName evidence="3">F-box domain-containing protein</fullName>
    </recommendedName>
</protein>
<dbReference type="EMBL" id="ML210332">
    <property type="protein sequence ID" value="TFK19633.1"/>
    <property type="molecule type" value="Genomic_DNA"/>
</dbReference>
<reference evidence="1 2" key="1">
    <citation type="journal article" date="2019" name="Nat. Ecol. Evol.">
        <title>Megaphylogeny resolves global patterns of mushroom evolution.</title>
        <authorList>
            <person name="Varga T."/>
            <person name="Krizsan K."/>
            <person name="Foldi C."/>
            <person name="Dima B."/>
            <person name="Sanchez-Garcia M."/>
            <person name="Sanchez-Ramirez S."/>
            <person name="Szollosi G.J."/>
            <person name="Szarkandi J.G."/>
            <person name="Papp V."/>
            <person name="Albert L."/>
            <person name="Andreopoulos W."/>
            <person name="Angelini C."/>
            <person name="Antonin V."/>
            <person name="Barry K.W."/>
            <person name="Bougher N.L."/>
            <person name="Buchanan P."/>
            <person name="Buyck B."/>
            <person name="Bense V."/>
            <person name="Catcheside P."/>
            <person name="Chovatia M."/>
            <person name="Cooper J."/>
            <person name="Damon W."/>
            <person name="Desjardin D."/>
            <person name="Finy P."/>
            <person name="Geml J."/>
            <person name="Haridas S."/>
            <person name="Hughes K."/>
            <person name="Justo A."/>
            <person name="Karasinski D."/>
            <person name="Kautmanova I."/>
            <person name="Kiss B."/>
            <person name="Kocsube S."/>
            <person name="Kotiranta H."/>
            <person name="LaButti K.M."/>
            <person name="Lechner B.E."/>
            <person name="Liimatainen K."/>
            <person name="Lipzen A."/>
            <person name="Lukacs Z."/>
            <person name="Mihaltcheva S."/>
            <person name="Morgado L.N."/>
            <person name="Niskanen T."/>
            <person name="Noordeloos M.E."/>
            <person name="Ohm R.A."/>
            <person name="Ortiz-Santana B."/>
            <person name="Ovrebo C."/>
            <person name="Racz N."/>
            <person name="Riley R."/>
            <person name="Savchenko A."/>
            <person name="Shiryaev A."/>
            <person name="Soop K."/>
            <person name="Spirin V."/>
            <person name="Szebenyi C."/>
            <person name="Tomsovsky M."/>
            <person name="Tulloss R.E."/>
            <person name="Uehling J."/>
            <person name="Grigoriev I.V."/>
            <person name="Vagvolgyi C."/>
            <person name="Papp T."/>
            <person name="Martin F.M."/>
            <person name="Miettinen O."/>
            <person name="Hibbett D.S."/>
            <person name="Nagy L.G."/>
        </authorList>
    </citation>
    <scope>NUCLEOTIDE SEQUENCE [LARGE SCALE GENOMIC DNA]</scope>
    <source>
        <strain evidence="1 2">CBS 121175</strain>
    </source>
</reference>